<evidence type="ECO:0000256" key="1">
    <source>
        <dbReference type="SAM" id="MobiDB-lite"/>
    </source>
</evidence>
<evidence type="ECO:0000256" key="2">
    <source>
        <dbReference type="SAM" id="Phobius"/>
    </source>
</evidence>
<dbReference type="RefSeq" id="WP_379572803.1">
    <property type="nucleotide sequence ID" value="NZ_JBHUFV010000022.1"/>
</dbReference>
<proteinExistence type="predicted"/>
<keyword evidence="2" id="KW-0812">Transmembrane</keyword>
<protein>
    <recommendedName>
        <fullName evidence="5">DUF202 domain-containing protein</fullName>
    </recommendedName>
</protein>
<feature type="transmembrane region" description="Helical" evidence="2">
    <location>
        <begin position="54"/>
        <end position="76"/>
    </location>
</feature>
<name>A0ABW4SUW0_9ACTN</name>
<evidence type="ECO:0008006" key="5">
    <source>
        <dbReference type="Google" id="ProtNLM"/>
    </source>
</evidence>
<comment type="caution">
    <text evidence="3">The sequence shown here is derived from an EMBL/GenBank/DDBJ whole genome shotgun (WGS) entry which is preliminary data.</text>
</comment>
<keyword evidence="2" id="KW-0472">Membrane</keyword>
<organism evidence="3 4">
    <name type="scientific">Nonomuraea mangrovi</name>
    <dbReference type="NCBI Taxonomy" id="2316207"/>
    <lineage>
        <taxon>Bacteria</taxon>
        <taxon>Bacillati</taxon>
        <taxon>Actinomycetota</taxon>
        <taxon>Actinomycetes</taxon>
        <taxon>Streptosporangiales</taxon>
        <taxon>Streptosporangiaceae</taxon>
        <taxon>Nonomuraea</taxon>
    </lineage>
</organism>
<keyword evidence="4" id="KW-1185">Reference proteome</keyword>
<dbReference type="EMBL" id="JBHUFV010000022">
    <property type="protein sequence ID" value="MFD1932749.1"/>
    <property type="molecule type" value="Genomic_DNA"/>
</dbReference>
<accession>A0ABW4SUW0</accession>
<dbReference type="Proteomes" id="UP001597368">
    <property type="component" value="Unassembled WGS sequence"/>
</dbReference>
<gene>
    <name evidence="3" type="ORF">ACFSKW_14820</name>
</gene>
<sequence>MNDSHRFAPSGRPPAPASRRDGRGIAVRALLWLVLIVSAAVNIAGNLFDRTSTPVGLGAGIIAVGCIAGLISHHVVARRRA</sequence>
<reference evidence="4" key="1">
    <citation type="journal article" date="2019" name="Int. J. Syst. Evol. Microbiol.">
        <title>The Global Catalogue of Microorganisms (GCM) 10K type strain sequencing project: providing services to taxonomists for standard genome sequencing and annotation.</title>
        <authorList>
            <consortium name="The Broad Institute Genomics Platform"/>
            <consortium name="The Broad Institute Genome Sequencing Center for Infectious Disease"/>
            <person name="Wu L."/>
            <person name="Ma J."/>
        </authorList>
    </citation>
    <scope>NUCLEOTIDE SEQUENCE [LARGE SCALE GENOMIC DNA]</scope>
    <source>
        <strain evidence="4">ICMP 6774ER</strain>
    </source>
</reference>
<keyword evidence="2" id="KW-1133">Transmembrane helix</keyword>
<evidence type="ECO:0000313" key="3">
    <source>
        <dbReference type="EMBL" id="MFD1932749.1"/>
    </source>
</evidence>
<feature type="transmembrane region" description="Helical" evidence="2">
    <location>
        <begin position="29"/>
        <end position="48"/>
    </location>
</feature>
<feature type="region of interest" description="Disordered" evidence="1">
    <location>
        <begin position="1"/>
        <end position="20"/>
    </location>
</feature>
<evidence type="ECO:0000313" key="4">
    <source>
        <dbReference type="Proteomes" id="UP001597368"/>
    </source>
</evidence>